<dbReference type="Gene3D" id="1.25.40.20">
    <property type="entry name" value="Ankyrin repeat-containing domain"/>
    <property type="match status" value="3"/>
</dbReference>
<dbReference type="Pfam" id="PF12796">
    <property type="entry name" value="Ank_2"/>
    <property type="match status" value="2"/>
</dbReference>
<dbReference type="SMART" id="SM00248">
    <property type="entry name" value="ANK"/>
    <property type="match status" value="10"/>
</dbReference>
<name>A0A8K0RWU8_9HYPO</name>
<organism evidence="5 6">
    <name type="scientific">Fusarium tricinctum</name>
    <dbReference type="NCBI Taxonomy" id="61284"/>
    <lineage>
        <taxon>Eukaryota</taxon>
        <taxon>Fungi</taxon>
        <taxon>Dikarya</taxon>
        <taxon>Ascomycota</taxon>
        <taxon>Pezizomycotina</taxon>
        <taxon>Sordariomycetes</taxon>
        <taxon>Hypocreomycetidae</taxon>
        <taxon>Hypocreales</taxon>
        <taxon>Nectriaceae</taxon>
        <taxon>Fusarium</taxon>
        <taxon>Fusarium tricinctum species complex</taxon>
    </lineage>
</organism>
<gene>
    <name evidence="5" type="ORF">BKA59DRAFT_441764</name>
</gene>
<feature type="domain" description="Azaphilone pigments biosynthesis cluster protein L N-terminal" evidence="3">
    <location>
        <begin position="2"/>
        <end position="157"/>
    </location>
</feature>
<accession>A0A8K0RWU8</accession>
<dbReference type="InterPro" id="IPR056884">
    <property type="entry name" value="NPHP3-like_N"/>
</dbReference>
<dbReference type="Proteomes" id="UP000813427">
    <property type="component" value="Unassembled WGS sequence"/>
</dbReference>
<dbReference type="InterPro" id="IPR027417">
    <property type="entry name" value="P-loop_NTPase"/>
</dbReference>
<dbReference type="EMBL" id="JAGPXF010000005">
    <property type="protein sequence ID" value="KAH7242569.1"/>
    <property type="molecule type" value="Genomic_DNA"/>
</dbReference>
<feature type="repeat" description="ANK" evidence="2">
    <location>
        <begin position="1194"/>
        <end position="1226"/>
    </location>
</feature>
<keyword evidence="6" id="KW-1185">Reference proteome</keyword>
<protein>
    <recommendedName>
        <fullName evidence="7">Ankyrin</fullName>
    </recommendedName>
</protein>
<dbReference type="PROSITE" id="PS50088">
    <property type="entry name" value="ANK_REPEAT"/>
    <property type="match status" value="3"/>
</dbReference>
<dbReference type="PROSITE" id="PS50297">
    <property type="entry name" value="ANK_REP_REGION"/>
    <property type="match status" value="2"/>
</dbReference>
<dbReference type="Pfam" id="PF17111">
    <property type="entry name" value="PigL_N"/>
    <property type="match status" value="1"/>
</dbReference>
<keyword evidence="2" id="KW-0040">ANK repeat</keyword>
<evidence type="ECO:0000313" key="6">
    <source>
        <dbReference type="Proteomes" id="UP000813427"/>
    </source>
</evidence>
<sequence>MADPLSISASIAGLVALADLVFRSGTKYARSYRGAQKEVEGLLREIRDPSVVLHSLSLVAFDLEEAESPEKNVSQQKKTSLQPHHLHDCHQLLRRLETNLSRTEASMTSDSGMERLHARLKWPFTSTESKDMIFEIQRYKQIIDIALASDTLAKLSLCLSRHSEIQDSLDGVQRITEKILDIQVKIALDTKRDKVLQDFGRVNPQQDGIPGAGKSVLAAAMVQECLQRNADDESMAVAYFFCTYRSELSQQPSSILSSLCMQLALQNENAFETLQKYHDKLYSSRHLFTEPTTDKLIEILSRLCDCFIQVHIVVDGLDECGGQTGASVKCLAKLALAPGRKLISLALLSRNEVEIRQEVEEDFAHIEIEAQTADIQLYVASELNKRIASRKLVDGAKGMFRWVACQIDHMCELPTDKARRRALDTLPPTLFATYDRILMRIEGYSDPVKHLVKKALLFLFSGRPYIGLKGLCEAISLNEDSKTFEYDEIVDEEDLLQWCSSLVRIKTIPMRQRPLVIEFAHFTVREYLGTLETRCFDHASAKLKDYAVSLKEGEELVAFSYMRCITVNNVERLPSKGNVTLVIKSLLMQRRRSELYCDAVVVWRSHITHRTGPTSKVWALLQELFQPCKTTAFCLWAIEYISRCSHQLLGQEPDPDSSGQLWDETIYAILRPEFSTLHMAAAFGLHDICKELLEMGSDAELCSRFGTPLDCATVQLLIQTTVSRKSHIDTIYRSENIASFALKDESPFSQNLEVVMHLMKAGFDINITTQAMKELQDRFRFNVKWRLRRPGSSVEKELFSNFLEVLDRQETLNATMRLFHQEIQTFIHGIVPRGSLSDLRDTPDEQVLGYIFSLIKINHAAGMGEFLTTSRCELVKSGGIDPSHPDFSALHLAVTHRSDYVLKSLLEFGLEARAETRFGRTPVHLCGLKDNSKSLKTLLQYGWTTLDKDKFNKTVWHYAAERSSLSVLKVLLLSSEREAGLKMLSYSRKSPICAAVSRSQLPSVTLLLDYCETQEYWKHKGSLHRVLREPLFDKVCERLFALGIFTNTVYGLCILTESLQEAIEEDDVDHSLELALEQPHFNSYIPSILDKHIKEDGNFSHMESSLLSIPLTTGNSEGLTILLRELACISQLRNMNIPFEEQKARVGILAAMINQPDKRRQYQTPLHIAAGKKDLRGARELIEYGAYIDAYDNQHKTPLFIAVEENSQDVAEFLLDHGAQLDIRSTANETLVEVAFANGNWNLASLLLESKAPSKRLTSYGESLLNRMTRTQAFGTEHNLTLFHRWPDLFFVEGTERLVEITKAFRYVRHKLNRDEMLQLGDAANPGTHSLLCRAACWNSVEAIQNIVGLGIHRFEHCCDEHGKPLNAAISHRRFEAVKCLVRNGAPVPTELCLPKDSTISTTNLDFVIRQWLFIGRYSEQKRILNGSARDEAEAGRRAGVWIAQVPIPWAHRKSSGESILEYTKRRGYIMRYKMRNVRVGKLVQPKS</sequence>
<evidence type="ECO:0000259" key="4">
    <source>
        <dbReference type="Pfam" id="PF24883"/>
    </source>
</evidence>
<dbReference type="SUPFAM" id="SSF48403">
    <property type="entry name" value="Ankyrin repeat"/>
    <property type="match status" value="2"/>
</dbReference>
<evidence type="ECO:0000313" key="5">
    <source>
        <dbReference type="EMBL" id="KAH7242569.1"/>
    </source>
</evidence>
<evidence type="ECO:0000256" key="2">
    <source>
        <dbReference type="PROSITE-ProRule" id="PRU00023"/>
    </source>
</evidence>
<feature type="repeat" description="ANK" evidence="2">
    <location>
        <begin position="672"/>
        <end position="704"/>
    </location>
</feature>
<dbReference type="InterPro" id="IPR031348">
    <property type="entry name" value="PigL_N"/>
</dbReference>
<feature type="repeat" description="ANK" evidence="2">
    <location>
        <begin position="1161"/>
        <end position="1193"/>
    </location>
</feature>
<feature type="domain" description="Nephrocystin 3-like N-terminal" evidence="4">
    <location>
        <begin position="208"/>
        <end position="349"/>
    </location>
</feature>
<proteinExistence type="predicted"/>
<dbReference type="InterPro" id="IPR036770">
    <property type="entry name" value="Ankyrin_rpt-contain_sf"/>
</dbReference>
<dbReference type="Gene3D" id="3.40.50.300">
    <property type="entry name" value="P-loop containing nucleotide triphosphate hydrolases"/>
    <property type="match status" value="1"/>
</dbReference>
<dbReference type="PANTHER" id="PTHR10039:SF16">
    <property type="entry name" value="GPI INOSITOL-DEACYLASE"/>
    <property type="match status" value="1"/>
</dbReference>
<keyword evidence="1" id="KW-0677">Repeat</keyword>
<dbReference type="OrthoDB" id="194358at2759"/>
<comment type="caution">
    <text evidence="5">The sequence shown here is derived from an EMBL/GenBank/DDBJ whole genome shotgun (WGS) entry which is preliminary data.</text>
</comment>
<evidence type="ECO:0000256" key="1">
    <source>
        <dbReference type="ARBA" id="ARBA00022737"/>
    </source>
</evidence>
<evidence type="ECO:0008006" key="7">
    <source>
        <dbReference type="Google" id="ProtNLM"/>
    </source>
</evidence>
<dbReference type="InterPro" id="IPR002110">
    <property type="entry name" value="Ankyrin_rpt"/>
</dbReference>
<evidence type="ECO:0000259" key="3">
    <source>
        <dbReference type="Pfam" id="PF17111"/>
    </source>
</evidence>
<reference evidence="5" key="1">
    <citation type="journal article" date="2021" name="Nat. Commun.">
        <title>Genetic determinants of endophytism in the Arabidopsis root mycobiome.</title>
        <authorList>
            <person name="Mesny F."/>
            <person name="Miyauchi S."/>
            <person name="Thiergart T."/>
            <person name="Pickel B."/>
            <person name="Atanasova L."/>
            <person name="Karlsson M."/>
            <person name="Huettel B."/>
            <person name="Barry K.W."/>
            <person name="Haridas S."/>
            <person name="Chen C."/>
            <person name="Bauer D."/>
            <person name="Andreopoulos W."/>
            <person name="Pangilinan J."/>
            <person name="LaButti K."/>
            <person name="Riley R."/>
            <person name="Lipzen A."/>
            <person name="Clum A."/>
            <person name="Drula E."/>
            <person name="Henrissat B."/>
            <person name="Kohler A."/>
            <person name="Grigoriev I.V."/>
            <person name="Martin F.M."/>
            <person name="Hacquard S."/>
        </authorList>
    </citation>
    <scope>NUCLEOTIDE SEQUENCE</scope>
    <source>
        <strain evidence="5">MPI-SDFR-AT-0068</strain>
    </source>
</reference>
<dbReference type="Pfam" id="PF24883">
    <property type="entry name" value="NPHP3_N"/>
    <property type="match status" value="1"/>
</dbReference>
<dbReference type="PANTHER" id="PTHR10039">
    <property type="entry name" value="AMELOGENIN"/>
    <property type="match status" value="1"/>
</dbReference>